<dbReference type="EMBL" id="CAMGYJ010000011">
    <property type="protein sequence ID" value="CAI0560081.1"/>
    <property type="molecule type" value="Genomic_DNA"/>
</dbReference>
<reference evidence="1" key="1">
    <citation type="submission" date="2022-08" db="EMBL/GenBank/DDBJ databases">
        <authorList>
            <person name="Gutierrez-Valencia J."/>
        </authorList>
    </citation>
    <scope>NUCLEOTIDE SEQUENCE</scope>
</reference>
<evidence type="ECO:0000313" key="1">
    <source>
        <dbReference type="EMBL" id="CAI0560081.1"/>
    </source>
</evidence>
<feature type="non-terminal residue" evidence="1">
    <location>
        <position position="1"/>
    </location>
</feature>
<organism evidence="1 2">
    <name type="scientific">Linum tenue</name>
    <dbReference type="NCBI Taxonomy" id="586396"/>
    <lineage>
        <taxon>Eukaryota</taxon>
        <taxon>Viridiplantae</taxon>
        <taxon>Streptophyta</taxon>
        <taxon>Embryophyta</taxon>
        <taxon>Tracheophyta</taxon>
        <taxon>Spermatophyta</taxon>
        <taxon>Magnoliopsida</taxon>
        <taxon>eudicotyledons</taxon>
        <taxon>Gunneridae</taxon>
        <taxon>Pentapetalae</taxon>
        <taxon>rosids</taxon>
        <taxon>fabids</taxon>
        <taxon>Malpighiales</taxon>
        <taxon>Linaceae</taxon>
        <taxon>Linum</taxon>
    </lineage>
</organism>
<name>A0AAV0RS36_9ROSI</name>
<gene>
    <name evidence="1" type="ORF">LITE_LOCUS49526</name>
</gene>
<accession>A0AAV0RS36</accession>
<evidence type="ECO:0000313" key="2">
    <source>
        <dbReference type="Proteomes" id="UP001154282"/>
    </source>
</evidence>
<dbReference type="AlphaFoldDB" id="A0AAV0RS36"/>
<comment type="caution">
    <text evidence="1">The sequence shown here is derived from an EMBL/GenBank/DDBJ whole genome shotgun (WGS) entry which is preliminary data.</text>
</comment>
<protein>
    <submittedName>
        <fullName evidence="1">Uncharacterized protein</fullName>
    </submittedName>
</protein>
<dbReference type="Proteomes" id="UP001154282">
    <property type="component" value="Unassembled WGS sequence"/>
</dbReference>
<proteinExistence type="predicted"/>
<sequence length="126" mass="13245">SDTLCGDTPSCKPPPFLLLTVACTRLPDSLAEPSTQPQKDTPWKDPNIIGSGLDDDAIVEAAGPIALFSIKLPSSIDMVAADGCVASWVSDFWVRVGCGWLLYVGNFMGLSTAGVSSQGPLPQEHI</sequence>
<keyword evidence="2" id="KW-1185">Reference proteome</keyword>